<name>A0A0A9APX6_ARUDO</name>
<protein>
    <submittedName>
        <fullName evidence="1">Uncharacterized protein</fullName>
    </submittedName>
</protein>
<dbReference type="EMBL" id="GBRH01248793">
    <property type="protein sequence ID" value="JAD49102.1"/>
    <property type="molecule type" value="Transcribed_RNA"/>
</dbReference>
<organism evidence="1">
    <name type="scientific">Arundo donax</name>
    <name type="common">Giant reed</name>
    <name type="synonym">Donax arundinaceus</name>
    <dbReference type="NCBI Taxonomy" id="35708"/>
    <lineage>
        <taxon>Eukaryota</taxon>
        <taxon>Viridiplantae</taxon>
        <taxon>Streptophyta</taxon>
        <taxon>Embryophyta</taxon>
        <taxon>Tracheophyta</taxon>
        <taxon>Spermatophyta</taxon>
        <taxon>Magnoliopsida</taxon>
        <taxon>Liliopsida</taxon>
        <taxon>Poales</taxon>
        <taxon>Poaceae</taxon>
        <taxon>PACMAD clade</taxon>
        <taxon>Arundinoideae</taxon>
        <taxon>Arundineae</taxon>
        <taxon>Arundo</taxon>
    </lineage>
</organism>
<reference evidence="1" key="1">
    <citation type="submission" date="2014-09" db="EMBL/GenBank/DDBJ databases">
        <authorList>
            <person name="Magalhaes I.L.F."/>
            <person name="Oliveira U."/>
            <person name="Santos F.R."/>
            <person name="Vidigal T.H.D.A."/>
            <person name="Brescovit A.D."/>
            <person name="Santos A.J."/>
        </authorList>
    </citation>
    <scope>NUCLEOTIDE SEQUENCE</scope>
    <source>
        <tissue evidence="1">Shoot tissue taken approximately 20 cm above the soil surface</tissue>
    </source>
</reference>
<evidence type="ECO:0000313" key="1">
    <source>
        <dbReference type="EMBL" id="JAD49102.1"/>
    </source>
</evidence>
<dbReference type="AlphaFoldDB" id="A0A0A9APX6"/>
<proteinExistence type="predicted"/>
<sequence length="17" mass="2027">MKLCRISSVFWIDTLKS</sequence>
<reference evidence="1" key="2">
    <citation type="journal article" date="2015" name="Data Brief">
        <title>Shoot transcriptome of the giant reed, Arundo donax.</title>
        <authorList>
            <person name="Barrero R.A."/>
            <person name="Guerrero F.D."/>
            <person name="Moolhuijzen P."/>
            <person name="Goolsby J.A."/>
            <person name="Tidwell J."/>
            <person name="Bellgard S.E."/>
            <person name="Bellgard M.I."/>
        </authorList>
    </citation>
    <scope>NUCLEOTIDE SEQUENCE</scope>
    <source>
        <tissue evidence="1">Shoot tissue taken approximately 20 cm above the soil surface</tissue>
    </source>
</reference>
<accession>A0A0A9APX6</accession>